<organism evidence="1 2">
    <name type="scientific">Asbolus verrucosus</name>
    <name type="common">Desert ironclad beetle</name>
    <dbReference type="NCBI Taxonomy" id="1661398"/>
    <lineage>
        <taxon>Eukaryota</taxon>
        <taxon>Metazoa</taxon>
        <taxon>Ecdysozoa</taxon>
        <taxon>Arthropoda</taxon>
        <taxon>Hexapoda</taxon>
        <taxon>Insecta</taxon>
        <taxon>Pterygota</taxon>
        <taxon>Neoptera</taxon>
        <taxon>Endopterygota</taxon>
        <taxon>Coleoptera</taxon>
        <taxon>Polyphaga</taxon>
        <taxon>Cucujiformia</taxon>
        <taxon>Tenebrionidae</taxon>
        <taxon>Pimeliinae</taxon>
        <taxon>Asbolus</taxon>
    </lineage>
</organism>
<evidence type="ECO:0000313" key="2">
    <source>
        <dbReference type="Proteomes" id="UP000292052"/>
    </source>
</evidence>
<dbReference type="AlphaFoldDB" id="A0A482W6X4"/>
<evidence type="ECO:0008006" key="3">
    <source>
        <dbReference type="Google" id="ProtNLM"/>
    </source>
</evidence>
<dbReference type="Proteomes" id="UP000292052">
    <property type="component" value="Unassembled WGS sequence"/>
</dbReference>
<feature type="non-terminal residue" evidence="1">
    <location>
        <position position="1"/>
    </location>
</feature>
<keyword evidence="2" id="KW-1185">Reference proteome</keyword>
<reference evidence="1 2" key="1">
    <citation type="submission" date="2017-03" db="EMBL/GenBank/DDBJ databases">
        <title>Genome of the blue death feigning beetle - Asbolus verrucosus.</title>
        <authorList>
            <person name="Rider S.D."/>
        </authorList>
    </citation>
    <scope>NUCLEOTIDE SEQUENCE [LARGE SCALE GENOMIC DNA]</scope>
    <source>
        <strain evidence="1">Butters</strain>
        <tissue evidence="1">Head and leg muscle</tissue>
    </source>
</reference>
<dbReference type="EMBL" id="QDEB01028394">
    <property type="protein sequence ID" value="RZC40168.1"/>
    <property type="molecule type" value="Genomic_DNA"/>
</dbReference>
<comment type="caution">
    <text evidence="1">The sequence shown here is derived from an EMBL/GenBank/DDBJ whole genome shotgun (WGS) entry which is preliminary data.</text>
</comment>
<gene>
    <name evidence="1" type="ORF">BDFB_014438</name>
</gene>
<dbReference type="OrthoDB" id="10031901at2759"/>
<protein>
    <recommendedName>
        <fullName evidence="3">MULE transposase domain-containing protein</fullName>
    </recommendedName>
</protein>
<evidence type="ECO:0000313" key="1">
    <source>
        <dbReference type="EMBL" id="RZC40168.1"/>
    </source>
</evidence>
<sequence length="129" mass="15206">NKLLCTWHVQKNWTLQGRKKIKDKTQEKEILRRLGLMLKATEEIDFTSIKDCLIRHLQELQEDNFLGYLTKYYLADQARGESWAHCYRKHAGINTNMHLAAIHRILKYSYLNGKSVQRLKSCLDALDKS</sequence>
<name>A0A482W6X4_ASBVE</name>
<accession>A0A482W6X4</accession>
<proteinExistence type="predicted"/>